<dbReference type="PROSITE" id="PS51387">
    <property type="entry name" value="FAD_PCMH"/>
    <property type="match status" value="1"/>
</dbReference>
<dbReference type="Gene3D" id="3.30.465.10">
    <property type="match status" value="2"/>
</dbReference>
<evidence type="ECO:0000256" key="2">
    <source>
        <dbReference type="ARBA" id="ARBA00023002"/>
    </source>
</evidence>
<evidence type="ECO:0000313" key="6">
    <source>
        <dbReference type="Proteomes" id="UP000053095"/>
    </source>
</evidence>
<dbReference type="InterPro" id="IPR016169">
    <property type="entry name" value="FAD-bd_PCMH_sub2"/>
</dbReference>
<dbReference type="InterPro" id="IPR012951">
    <property type="entry name" value="BBE"/>
</dbReference>
<feature type="signal peptide" evidence="3">
    <location>
        <begin position="1"/>
        <end position="22"/>
    </location>
</feature>
<organism evidence="5 6">
    <name type="scientific">Talaromyces pinophilus</name>
    <name type="common">Penicillium pinophilum</name>
    <dbReference type="NCBI Taxonomy" id="128442"/>
    <lineage>
        <taxon>Eukaryota</taxon>
        <taxon>Fungi</taxon>
        <taxon>Dikarya</taxon>
        <taxon>Ascomycota</taxon>
        <taxon>Pezizomycotina</taxon>
        <taxon>Eurotiomycetes</taxon>
        <taxon>Eurotiomycetidae</taxon>
        <taxon>Eurotiales</taxon>
        <taxon>Trichocomaceae</taxon>
        <taxon>Talaromyces</taxon>
        <taxon>Talaromyces sect. Talaromyces</taxon>
    </lineage>
</organism>
<dbReference type="InterPro" id="IPR036318">
    <property type="entry name" value="FAD-bd_PCMH-like_sf"/>
</dbReference>
<feature type="domain" description="FAD-binding PCMH-type" evidence="4">
    <location>
        <begin position="196"/>
        <end position="376"/>
    </location>
</feature>
<gene>
    <name evidence="5" type="ORF">TCE0_060r19235</name>
</gene>
<proteinExistence type="inferred from homology"/>
<dbReference type="InterPro" id="IPR050432">
    <property type="entry name" value="FAD-linked_Oxidoreductases_BP"/>
</dbReference>
<evidence type="ECO:0000313" key="5">
    <source>
        <dbReference type="EMBL" id="GAM43983.1"/>
    </source>
</evidence>
<dbReference type="Proteomes" id="UP000053095">
    <property type="component" value="Unassembled WGS sequence"/>
</dbReference>
<name>A0A6V8HQH2_TALPI</name>
<dbReference type="EMBL" id="DF933856">
    <property type="protein sequence ID" value="GAM43983.1"/>
    <property type="molecule type" value="Genomic_DNA"/>
</dbReference>
<accession>A0A6V8HQH2</accession>
<feature type="chain" id="PRO_5028003781" description="FAD-binding PCMH-type domain-containing protein" evidence="3">
    <location>
        <begin position="23"/>
        <end position="670"/>
    </location>
</feature>
<comment type="caution">
    <text evidence="5">The sequence shown here is derived from an EMBL/GenBank/DDBJ whole genome shotgun (WGS) entry which is preliminary data.</text>
</comment>
<comment type="similarity">
    <text evidence="1">Belongs to the oxygen-dependent FAD-linked oxidoreductase family.</text>
</comment>
<dbReference type="InterPro" id="IPR006094">
    <property type="entry name" value="Oxid_FAD_bind_N"/>
</dbReference>
<dbReference type="InterPro" id="IPR016166">
    <property type="entry name" value="FAD-bd_PCMH"/>
</dbReference>
<keyword evidence="3" id="KW-0732">Signal</keyword>
<dbReference type="GO" id="GO:0016491">
    <property type="term" value="F:oxidoreductase activity"/>
    <property type="evidence" value="ECO:0007669"/>
    <property type="project" value="UniProtKB-KW"/>
</dbReference>
<evidence type="ECO:0000256" key="3">
    <source>
        <dbReference type="SAM" id="SignalP"/>
    </source>
</evidence>
<dbReference type="PANTHER" id="PTHR13878">
    <property type="entry name" value="GULONOLACTONE OXIDASE"/>
    <property type="match status" value="1"/>
</dbReference>
<sequence>MVSTVAIKAFVLVAASLPFTQAQTIQDGNQVVAANETTVAPGAVQVSPDSSDSGVSYFSFEATQLTPDVIANLTALNLTGIEYFDFANTSSSSTTTKRGYSASCKTLPGDAAWPPHLVWSVLDLLLGGALIKSVPVAAPCYSDWAQYDPDQCSTITAQWNSPQFQSSQPTGIDWPLFEGVTCLPPTLGPTNATCTLGGMPSYIVNVTNVAQIQLAVNFARSLNLRLSVKNQGHDFNSKNVGAGSLSVWTAHLNDIQYLGPKFSIGSFTGPALKIGAGVETLQVYEYADSHGLEVVGGVARTVGLGGGYIAGGGHSPLMSMYGMAADQVLALEVVLPDGRFVSVSENKYPDLFWALRGGGGSTFGIVTSLIIRAYPKLPITTLTFSFGTSENNVTNDTFWEGMDLVWATFPDYADAGHYRYWSIVCASESSCSFSASPHWANNYTTAQLQDFVAPLFANLTALGMPPQNVVYAEYDGVLNAFTNTFAADTEVVGTWTYHTGSRLFPRGNWENATSLAAQSAALRNTAVEAGMMLGYNFKAAVNPTVNQDNAVNPAWRDTLSHTMLGAVWSQTATPDEIAAANQVLTQRLQTWRDVTPGSGAYMNEADINEPDFQQSFYGSNYPRLYALKQQYDPWGVLYAITAVGSEDWYVTGQIPYYPTQNGRLCRVRAA</sequence>
<keyword evidence="6" id="KW-1185">Reference proteome</keyword>
<dbReference type="Pfam" id="PF08031">
    <property type="entry name" value="BBE"/>
    <property type="match status" value="1"/>
</dbReference>
<dbReference type="Pfam" id="PF01565">
    <property type="entry name" value="FAD_binding_4"/>
    <property type="match status" value="1"/>
</dbReference>
<dbReference type="AlphaFoldDB" id="A0A6V8HQH2"/>
<dbReference type="PANTHER" id="PTHR13878:SF91">
    <property type="entry name" value="FAD BINDING DOMAIN PROTEIN (AFU_ORTHOLOGUE AFUA_6G12070)-RELATED"/>
    <property type="match status" value="1"/>
</dbReference>
<evidence type="ECO:0000259" key="4">
    <source>
        <dbReference type="PROSITE" id="PS51387"/>
    </source>
</evidence>
<dbReference type="SUPFAM" id="SSF56176">
    <property type="entry name" value="FAD-binding/transporter-associated domain-like"/>
    <property type="match status" value="1"/>
</dbReference>
<reference evidence="6" key="1">
    <citation type="journal article" date="2015" name="Genome Announc.">
        <title>Draft genome sequence of Talaromyces cellulolyticus strain Y-94, a source of lignocellulosic biomass-degrading enzymes.</title>
        <authorList>
            <person name="Fujii T."/>
            <person name="Koike H."/>
            <person name="Sawayama S."/>
            <person name="Yano S."/>
            <person name="Inoue H."/>
        </authorList>
    </citation>
    <scope>NUCLEOTIDE SEQUENCE [LARGE SCALE GENOMIC DNA]</scope>
    <source>
        <strain evidence="6">Y-94</strain>
    </source>
</reference>
<dbReference type="GO" id="GO:0071949">
    <property type="term" value="F:FAD binding"/>
    <property type="evidence" value="ECO:0007669"/>
    <property type="project" value="InterPro"/>
</dbReference>
<evidence type="ECO:0000256" key="1">
    <source>
        <dbReference type="ARBA" id="ARBA00005466"/>
    </source>
</evidence>
<protein>
    <recommendedName>
        <fullName evidence="4">FAD-binding PCMH-type domain-containing protein</fullName>
    </recommendedName>
</protein>
<keyword evidence="2" id="KW-0560">Oxidoreductase</keyword>